<evidence type="ECO:0000313" key="2">
    <source>
        <dbReference type="Proteomes" id="UP000827872"/>
    </source>
</evidence>
<comment type="caution">
    <text evidence="1">The sequence shown here is derived from an EMBL/GenBank/DDBJ whole genome shotgun (WGS) entry which is preliminary data.</text>
</comment>
<gene>
    <name evidence="1" type="ORF">K3G42_026671</name>
</gene>
<name>A0ACB8ETE3_9SAUR</name>
<reference evidence="1" key="1">
    <citation type="submission" date="2021-08" db="EMBL/GenBank/DDBJ databases">
        <title>The first chromosome-level gecko genome reveals the dynamic sex chromosomes of Neotropical dwarf geckos (Sphaerodactylidae: Sphaerodactylus).</title>
        <authorList>
            <person name="Pinto B.J."/>
            <person name="Keating S.E."/>
            <person name="Gamble T."/>
        </authorList>
    </citation>
    <scope>NUCLEOTIDE SEQUENCE</scope>
    <source>
        <strain evidence="1">TG3544</strain>
    </source>
</reference>
<evidence type="ECO:0000313" key="1">
    <source>
        <dbReference type="EMBL" id="KAH7995608.1"/>
    </source>
</evidence>
<organism evidence="1 2">
    <name type="scientific">Sphaerodactylus townsendi</name>
    <dbReference type="NCBI Taxonomy" id="933632"/>
    <lineage>
        <taxon>Eukaryota</taxon>
        <taxon>Metazoa</taxon>
        <taxon>Chordata</taxon>
        <taxon>Craniata</taxon>
        <taxon>Vertebrata</taxon>
        <taxon>Euteleostomi</taxon>
        <taxon>Lepidosauria</taxon>
        <taxon>Squamata</taxon>
        <taxon>Bifurcata</taxon>
        <taxon>Gekkota</taxon>
        <taxon>Sphaerodactylidae</taxon>
        <taxon>Sphaerodactylus</taxon>
    </lineage>
</organism>
<protein>
    <submittedName>
        <fullName evidence="1">Uncharacterized protein</fullName>
    </submittedName>
</protein>
<proteinExistence type="predicted"/>
<accession>A0ACB8ETE3</accession>
<dbReference type="Proteomes" id="UP000827872">
    <property type="component" value="Linkage Group LG07"/>
</dbReference>
<keyword evidence="2" id="KW-1185">Reference proteome</keyword>
<sequence>MEDDLEQQPDEVPIDVYSSQFESILDSASLSDSAASEESLYSEPEISFSFEMPLTPMIQQRIKEDTQFLERPGNREVEMGHCDGIANGLEDMKESDIMEACPLDRAKVANVQLKSAAARPGKAKHTHLGPLTS</sequence>
<dbReference type="EMBL" id="CM037620">
    <property type="protein sequence ID" value="KAH7995608.1"/>
    <property type="molecule type" value="Genomic_DNA"/>
</dbReference>